<gene>
    <name evidence="1" type="ORF">SAMN04487996_107131</name>
</gene>
<evidence type="ECO:0000313" key="1">
    <source>
        <dbReference type="EMBL" id="SDE83378.1"/>
    </source>
</evidence>
<accession>A0A1G7G5I5</accession>
<reference evidence="2" key="1">
    <citation type="submission" date="2016-10" db="EMBL/GenBank/DDBJ databases">
        <authorList>
            <person name="Varghese N."/>
            <person name="Submissions S."/>
        </authorList>
    </citation>
    <scope>NUCLEOTIDE SEQUENCE [LARGE SCALE GENOMIC DNA]</scope>
    <source>
        <strain evidence="2">DSM 25329</strain>
    </source>
</reference>
<organism evidence="1 2">
    <name type="scientific">Dyadobacter soli</name>
    <dbReference type="NCBI Taxonomy" id="659014"/>
    <lineage>
        <taxon>Bacteria</taxon>
        <taxon>Pseudomonadati</taxon>
        <taxon>Bacteroidota</taxon>
        <taxon>Cytophagia</taxon>
        <taxon>Cytophagales</taxon>
        <taxon>Spirosomataceae</taxon>
        <taxon>Dyadobacter</taxon>
    </lineage>
</organism>
<keyword evidence="2" id="KW-1185">Reference proteome</keyword>
<dbReference type="Proteomes" id="UP000198748">
    <property type="component" value="Unassembled WGS sequence"/>
</dbReference>
<dbReference type="AlphaFoldDB" id="A0A1G7G5I5"/>
<protein>
    <submittedName>
        <fullName evidence="1">Uncharacterized protein</fullName>
    </submittedName>
</protein>
<name>A0A1G7G5I5_9BACT</name>
<proteinExistence type="predicted"/>
<evidence type="ECO:0000313" key="2">
    <source>
        <dbReference type="Proteomes" id="UP000198748"/>
    </source>
</evidence>
<sequence>MDTLQPGAPSQVGPDKENDLNYWKRKAGGLADQVASLTRAANEATQAGFKAKCFLAELGYHQDMVAFEQNSPDIEDWEAAWREHYAKRVLYPRELPAAVPTRKSDLEKICRRFIGHEGAGEATKILNELTSAYMYQELRNSNLVDVPSLEDCLAKVDYAHTLVNFLVDVCDELEVTSCQIEFTQAAA</sequence>
<dbReference type="STRING" id="659014.SAMN04487996_107131"/>
<dbReference type="RefSeq" id="WP_090150193.1">
    <property type="nucleotide sequence ID" value="NZ_FNAN01000007.1"/>
</dbReference>
<dbReference type="EMBL" id="FNAN01000007">
    <property type="protein sequence ID" value="SDE83378.1"/>
    <property type="molecule type" value="Genomic_DNA"/>
</dbReference>